<organism evidence="2 3">
    <name type="scientific">Cognatiyoonia sediminum</name>
    <dbReference type="NCBI Taxonomy" id="1508389"/>
    <lineage>
        <taxon>Bacteria</taxon>
        <taxon>Pseudomonadati</taxon>
        <taxon>Pseudomonadota</taxon>
        <taxon>Alphaproteobacteria</taxon>
        <taxon>Rhodobacterales</taxon>
        <taxon>Paracoccaceae</taxon>
        <taxon>Cognatiyoonia</taxon>
    </lineage>
</organism>
<dbReference type="OrthoDB" id="272864at2"/>
<dbReference type="AlphaFoldDB" id="A0A1M5MRF2"/>
<accession>A0A1M5MRF2</accession>
<evidence type="ECO:0000313" key="2">
    <source>
        <dbReference type="EMBL" id="SHG79642.1"/>
    </source>
</evidence>
<keyword evidence="1" id="KW-1133">Transmembrane helix</keyword>
<dbReference type="EMBL" id="FQXB01000001">
    <property type="protein sequence ID" value="SHG79642.1"/>
    <property type="molecule type" value="Genomic_DNA"/>
</dbReference>
<dbReference type="Proteomes" id="UP000184074">
    <property type="component" value="Unassembled WGS sequence"/>
</dbReference>
<keyword evidence="3" id="KW-1185">Reference proteome</keyword>
<feature type="transmembrane region" description="Helical" evidence="1">
    <location>
        <begin position="12"/>
        <end position="36"/>
    </location>
</feature>
<feature type="transmembrane region" description="Helical" evidence="1">
    <location>
        <begin position="62"/>
        <end position="84"/>
    </location>
</feature>
<keyword evidence="1" id="KW-0472">Membrane</keyword>
<sequence>MSGNSVISAVDVFALPLWLLVLLVLILIPSAALLGYRTGRHTYGLQQDLPSDKKAQPSDTSIGAFLALLGLLLAFTYSFALSRFDDRKDALLLEANALGTAFVQAMLLEEPKQTDYREAILAYAETRSFGTAMNRDGTPLGDLLNVSLERQAALIDALETVLASDVEAAIRNSMTGSLTDILDAHTIRVEAQADSIPQALKYLLTMVAAFAVFMVGHDAGIRGKPLTWRVLAFSGLLIIVLVQIFDFERPASGIIRVPETIILITIEDMRSELAVEQSSLQ</sequence>
<feature type="transmembrane region" description="Helical" evidence="1">
    <location>
        <begin position="226"/>
        <end position="245"/>
    </location>
</feature>
<evidence type="ECO:0000256" key="1">
    <source>
        <dbReference type="SAM" id="Phobius"/>
    </source>
</evidence>
<name>A0A1M5MRF2_9RHOB</name>
<feature type="transmembrane region" description="Helical" evidence="1">
    <location>
        <begin position="202"/>
        <end position="220"/>
    </location>
</feature>
<dbReference type="RefSeq" id="WP_072899711.1">
    <property type="nucleotide sequence ID" value="NZ_FQXB01000001.1"/>
</dbReference>
<protein>
    <recommendedName>
        <fullName evidence="4">DUF4239 domain-containing protein</fullName>
    </recommendedName>
</protein>
<reference evidence="2 3" key="1">
    <citation type="submission" date="2016-11" db="EMBL/GenBank/DDBJ databases">
        <authorList>
            <person name="Jaros S."/>
            <person name="Januszkiewicz K."/>
            <person name="Wedrychowicz H."/>
        </authorList>
    </citation>
    <scope>NUCLEOTIDE SEQUENCE [LARGE SCALE GENOMIC DNA]</scope>
    <source>
        <strain evidence="2 3">DSM 28715</strain>
    </source>
</reference>
<proteinExistence type="predicted"/>
<dbReference type="Pfam" id="PF14023">
    <property type="entry name" value="Bestrophin-like"/>
    <property type="match status" value="1"/>
</dbReference>
<evidence type="ECO:0008006" key="4">
    <source>
        <dbReference type="Google" id="ProtNLM"/>
    </source>
</evidence>
<keyword evidence="1" id="KW-0812">Transmembrane</keyword>
<dbReference type="STRING" id="1508389.SAMN05444003_0965"/>
<evidence type="ECO:0000313" key="3">
    <source>
        <dbReference type="Proteomes" id="UP000184074"/>
    </source>
</evidence>
<gene>
    <name evidence="2" type="ORF">SAMN05444003_0965</name>
</gene>
<dbReference type="InterPro" id="IPR025333">
    <property type="entry name" value="DUF4239"/>
</dbReference>